<accession>A0AAU6WM20</accession>
<organism evidence="1 2">
    <name type="scientific">Chryseobacterium endophyticum</name>
    <dbReference type="NCBI Taxonomy" id="1854762"/>
    <lineage>
        <taxon>Bacteria</taxon>
        <taxon>Pseudomonadati</taxon>
        <taxon>Bacteroidota</taxon>
        <taxon>Flavobacteriia</taxon>
        <taxon>Flavobacteriales</taxon>
        <taxon>Weeksellaceae</taxon>
        <taxon>Chryseobacterium group</taxon>
        <taxon>Chryseobacterium</taxon>
    </lineage>
</organism>
<evidence type="ECO:0000313" key="1">
    <source>
        <dbReference type="EMBL" id="XAO72877.1"/>
    </source>
</evidence>
<dbReference type="RefSeq" id="WP_345765584.1">
    <property type="nucleotide sequence ID" value="NZ_CP154834.1"/>
</dbReference>
<sequence length="109" mass="12632">MEIVDTLNKTLLIGNCEKDKGCTMDIEIYKNMAWSYAQVENSIAVLSDMQADKSYVYFSRTADELGLNSSENPKVIDSIWEEDILKKFIRMISLKNIFTSCVFLKCWKR</sequence>
<protein>
    <submittedName>
        <fullName evidence="1">Uncharacterized protein</fullName>
    </submittedName>
</protein>
<dbReference type="Gene3D" id="3.30.450.20">
    <property type="entry name" value="PAS domain"/>
    <property type="match status" value="1"/>
</dbReference>
<dbReference type="AlphaFoldDB" id="A0AAU6WM20"/>
<reference evidence="1 2" key="1">
    <citation type="submission" date="2024-04" db="EMBL/GenBank/DDBJ databases">
        <title>Genome sequencing and assembly of rice foliar adapted Chryseobacterium endophyticum OsEnb-ALM-A6.</title>
        <authorList>
            <person name="Kumar S."/>
            <person name="Javed M."/>
            <person name="Chouhan V."/>
            <person name="Charishma K."/>
            <person name="Patel A."/>
            <person name="Kumar M."/>
            <person name="Sahu K.P."/>
            <person name="Kumar A."/>
        </authorList>
    </citation>
    <scope>NUCLEOTIDE SEQUENCE [LARGE SCALE GENOMIC DNA]</scope>
    <source>
        <strain evidence="1 2">OsEnb-ALM-A6</strain>
    </source>
</reference>
<keyword evidence="2" id="KW-1185">Reference proteome</keyword>
<dbReference type="EMBL" id="CP154834">
    <property type="protein sequence ID" value="XAO72877.1"/>
    <property type="molecule type" value="Genomic_DNA"/>
</dbReference>
<gene>
    <name evidence="1" type="ORF">AAFP95_13525</name>
</gene>
<evidence type="ECO:0000313" key="2">
    <source>
        <dbReference type="Proteomes" id="UP001463665"/>
    </source>
</evidence>
<dbReference type="Proteomes" id="UP001463665">
    <property type="component" value="Chromosome"/>
</dbReference>
<name>A0AAU6WM20_9FLAO</name>
<proteinExistence type="predicted"/>